<evidence type="ECO:0000259" key="5">
    <source>
        <dbReference type="Pfam" id="PF08161"/>
    </source>
</evidence>
<dbReference type="STRING" id="37001.A0A1A9WXZ1"/>
<feature type="domain" description="RRP12 N-terminal HEAT" evidence="6">
    <location>
        <begin position="135"/>
        <end position="386"/>
    </location>
</feature>
<evidence type="ECO:0000313" key="8">
    <source>
        <dbReference type="Proteomes" id="UP000091820"/>
    </source>
</evidence>
<dbReference type="Pfam" id="PF08161">
    <property type="entry name" value="RRP12_HEAT"/>
    <property type="match status" value="1"/>
</dbReference>
<feature type="region of interest" description="Disordered" evidence="4">
    <location>
        <begin position="1114"/>
        <end position="1135"/>
    </location>
</feature>
<organism evidence="7 8">
    <name type="scientific">Glossina brevipalpis</name>
    <dbReference type="NCBI Taxonomy" id="37001"/>
    <lineage>
        <taxon>Eukaryota</taxon>
        <taxon>Metazoa</taxon>
        <taxon>Ecdysozoa</taxon>
        <taxon>Arthropoda</taxon>
        <taxon>Hexapoda</taxon>
        <taxon>Insecta</taxon>
        <taxon>Pterygota</taxon>
        <taxon>Neoptera</taxon>
        <taxon>Endopterygota</taxon>
        <taxon>Diptera</taxon>
        <taxon>Brachycera</taxon>
        <taxon>Muscomorpha</taxon>
        <taxon>Hippoboscoidea</taxon>
        <taxon>Glossinidae</taxon>
        <taxon>Glossina</taxon>
    </lineage>
</organism>
<keyword evidence="3" id="KW-0539">Nucleus</keyword>
<dbReference type="VEuPathDB" id="VectorBase:GBRI036810"/>
<feature type="region of interest" description="Disordered" evidence="4">
    <location>
        <begin position="1"/>
        <end position="36"/>
    </location>
</feature>
<proteinExistence type="inferred from homology"/>
<evidence type="ECO:0000256" key="2">
    <source>
        <dbReference type="ARBA" id="ARBA00007690"/>
    </source>
</evidence>
<dbReference type="InterPro" id="IPR057860">
    <property type="entry name" value="HEAT_RRP12_N"/>
</dbReference>
<dbReference type="GO" id="GO:0005634">
    <property type="term" value="C:nucleus"/>
    <property type="evidence" value="ECO:0007669"/>
    <property type="project" value="UniProtKB-SubCell"/>
</dbReference>
<evidence type="ECO:0000259" key="6">
    <source>
        <dbReference type="Pfam" id="PF25772"/>
    </source>
</evidence>
<sequence>MKMGKFRSKLKRHVKGKTWRKGQSSTSNPEHMKHRNKAKSRFFQTNLSLAPPESTPNPGSLTLDAVLKHDQRNAFNAETTTVNDVASSLKCFSFQDEDDETMTETQQGTFKTFASNYTSCSNKSFKKLLVGFRTTSELHKEMLAILTALTEIIRERSGSESSTEYFILLMEQIEASKKDNEIIAGISLLAMGIKSVPTMVLRKRFSETAETLMSCLQRFAESSNQNFIKHAISCLAVLLRSQVYTTWTYSSIWRYIDALLSFTIHSKPKIRKAAQHAIVAIVYGSTFMLPAENVNSIENLTQIKAHPASNRITKFCLNQFKPEILAHQQTTVLHTLALLKDIIGALKMNDIRVICEYLLSIMTAANVMIRTGCFHTLHSLFASRTANLSAVMCGKLLTAIHKYRPDRSDSRQTLAWFTVLKEGYIHLSDLDMNLCMNALPHLTNVVNDLWRSDNSEIIASVSNCLRELLHESVKAACASKETVNMYRLPISHLIQSIHDVLRAPFGEVLKHAVLTFAIIFEVCSTHFINDLSKSLLELANRYDTESSLRLQIEHAIVAAIKSMGPEVVLKTIPLTNDKGEILLERSWLLPLLREGSVGATFKFFKEVILTLALDCNKKWHKFAKEKQISMSHTYELLCCQLWGLFPGFCRNPKDPENFSAIAPTLGNALDNNPEFRAPIFDGFLELLQEENHLKVQELLANYAKNFLPRLFNIYTQKPKGTYEQDLRQKCLLVIKVYLSKTPSEVRKELFNSAYKQVISTSVGSFEYYAIYDITAALVVFQTCEVIREFFETYIVPILLKTEKSKLVAKDEQKLKKQQRKTYELLSDILSSEATSCQKFRRRNLVALQKLLLDAFTTSCAVCQAARLRCLKVLIESLENLNANNKLVVKTLPEAVINYREFSTRKEDISQELLKLILQIYHQEKKLNDFVDILTAGFTGDESLITNTILAFRTVLQEQGKNLTVSTLEFIMEQIAVFLVQKSRPQAEASVSFLITFIKVMPSPLVANHLETIMKSLSAMVKDTKRYCRLQIGYLLKKLCKRFTAEELVKFVPGDDEVTHRRLKKIRKQLRRDNRKKQNSDKDSDEEVSEDEFINNLEKKSVTIEDILADSDSDLSVDMETNEDETSTKAKTKGSAHTFIKEDPEDIVDLADITSVGNVLTNRPNSLNNKTNLKVKAKDVNRGFKISSDGRLIISDKGSRSKEDSSDDSSINDDDIHAGNLTKKASNKRGLDEDSSEEEDLPPAKRKPTGPLSMRSGKTSSTRYTTGGKGIHRPLGKANVDSEVMSIKSKKSTKIEHTGYEYSTKKAKGDMKKKGKLEPYAYIPLSRKSLNRRKRAKHVNTFKSVVKGASRSASTGTKNINHKKTRK</sequence>
<dbReference type="Proteomes" id="UP000091820">
    <property type="component" value="Unassembled WGS sequence"/>
</dbReference>
<feature type="compositionally biased region" description="Acidic residues" evidence="4">
    <location>
        <begin position="1114"/>
        <end position="1124"/>
    </location>
</feature>
<keyword evidence="8" id="KW-1185">Reference proteome</keyword>
<dbReference type="Gene3D" id="1.25.10.10">
    <property type="entry name" value="Leucine-rich Repeat Variant"/>
    <property type="match status" value="1"/>
</dbReference>
<evidence type="ECO:0000256" key="4">
    <source>
        <dbReference type="SAM" id="MobiDB-lite"/>
    </source>
</evidence>
<dbReference type="InterPro" id="IPR012978">
    <property type="entry name" value="HEAT_RRP12"/>
</dbReference>
<dbReference type="Pfam" id="PF25772">
    <property type="entry name" value="HEAT_RRP12_N"/>
    <property type="match status" value="1"/>
</dbReference>
<dbReference type="EnsemblMetazoa" id="GBRI036810-RA">
    <property type="protein sequence ID" value="GBRI036810-PA"/>
    <property type="gene ID" value="GBRI036810"/>
</dbReference>
<comment type="subcellular location">
    <subcellularLocation>
        <location evidence="1">Nucleus</location>
    </subcellularLocation>
</comment>
<comment type="similarity">
    <text evidence="2">Belongs to the RRP12 family.</text>
</comment>
<dbReference type="InterPro" id="IPR016024">
    <property type="entry name" value="ARM-type_fold"/>
</dbReference>
<dbReference type="PANTHER" id="PTHR48287">
    <property type="entry name" value="ARM REPEAT SUPERFAMILY PROTEIN"/>
    <property type="match status" value="1"/>
</dbReference>
<accession>A0A1A9WXZ1</accession>
<feature type="region of interest" description="Disordered" evidence="4">
    <location>
        <begin position="1194"/>
        <end position="1283"/>
    </location>
</feature>
<feature type="domain" description="RRP12 HEAT" evidence="5">
    <location>
        <begin position="452"/>
        <end position="717"/>
    </location>
</feature>
<protein>
    <submittedName>
        <fullName evidence="7">NUC173 domain-containing protein</fullName>
    </submittedName>
</protein>
<evidence type="ECO:0000313" key="7">
    <source>
        <dbReference type="EnsemblMetazoa" id="GBRI036810-PA"/>
    </source>
</evidence>
<dbReference type="InterPro" id="IPR052087">
    <property type="entry name" value="RRP12"/>
</dbReference>
<reference evidence="7" key="2">
    <citation type="submission" date="2020-05" db="UniProtKB">
        <authorList>
            <consortium name="EnsemblMetazoa"/>
        </authorList>
    </citation>
    <scope>IDENTIFICATION</scope>
    <source>
        <strain evidence="7">IAEA</strain>
    </source>
</reference>
<feature type="region of interest" description="Disordered" evidence="4">
    <location>
        <begin position="1327"/>
        <end position="1366"/>
    </location>
</feature>
<feature type="compositionally biased region" description="Polar residues" evidence="4">
    <location>
        <begin position="1255"/>
        <end position="1264"/>
    </location>
</feature>
<dbReference type="SUPFAM" id="SSF48371">
    <property type="entry name" value="ARM repeat"/>
    <property type="match status" value="1"/>
</dbReference>
<dbReference type="PANTHER" id="PTHR48287:SF1">
    <property type="entry name" value="ARM REPEAT SUPERFAMILY PROTEIN"/>
    <property type="match status" value="1"/>
</dbReference>
<reference evidence="8" key="1">
    <citation type="submission" date="2014-03" db="EMBL/GenBank/DDBJ databases">
        <authorList>
            <person name="Aksoy S."/>
            <person name="Warren W."/>
            <person name="Wilson R.K."/>
        </authorList>
    </citation>
    <scope>NUCLEOTIDE SEQUENCE [LARGE SCALE GENOMIC DNA]</scope>
    <source>
        <strain evidence="8">IAEA</strain>
    </source>
</reference>
<name>A0A1A9WXZ1_9MUSC</name>
<feature type="compositionally biased region" description="Basic residues" evidence="4">
    <location>
        <begin position="1328"/>
        <end position="1339"/>
    </location>
</feature>
<dbReference type="InterPro" id="IPR011989">
    <property type="entry name" value="ARM-like"/>
</dbReference>
<feature type="region of interest" description="Disordered" evidence="4">
    <location>
        <begin position="1068"/>
        <end position="1090"/>
    </location>
</feature>
<evidence type="ECO:0000256" key="1">
    <source>
        <dbReference type="ARBA" id="ARBA00004123"/>
    </source>
</evidence>
<feature type="compositionally biased region" description="Basic residues" evidence="4">
    <location>
        <begin position="1"/>
        <end position="20"/>
    </location>
</feature>
<evidence type="ECO:0000256" key="3">
    <source>
        <dbReference type="ARBA" id="ARBA00023242"/>
    </source>
</evidence>